<dbReference type="OrthoDB" id="3256715at2759"/>
<evidence type="ECO:0000256" key="1">
    <source>
        <dbReference type="SAM" id="MobiDB-lite"/>
    </source>
</evidence>
<evidence type="ECO:0000313" key="3">
    <source>
        <dbReference type="Proteomes" id="UP000623467"/>
    </source>
</evidence>
<accession>A0A8H6Y733</accession>
<gene>
    <name evidence="2" type="ORF">MSAN_01465700</name>
</gene>
<organism evidence="2 3">
    <name type="scientific">Mycena sanguinolenta</name>
    <dbReference type="NCBI Taxonomy" id="230812"/>
    <lineage>
        <taxon>Eukaryota</taxon>
        <taxon>Fungi</taxon>
        <taxon>Dikarya</taxon>
        <taxon>Basidiomycota</taxon>
        <taxon>Agaricomycotina</taxon>
        <taxon>Agaricomycetes</taxon>
        <taxon>Agaricomycetidae</taxon>
        <taxon>Agaricales</taxon>
        <taxon>Marasmiineae</taxon>
        <taxon>Mycenaceae</taxon>
        <taxon>Mycena</taxon>
    </lineage>
</organism>
<feature type="compositionally biased region" description="Basic residues" evidence="1">
    <location>
        <begin position="54"/>
        <end position="69"/>
    </location>
</feature>
<feature type="compositionally biased region" description="Basic residues" evidence="1">
    <location>
        <begin position="109"/>
        <end position="119"/>
    </location>
</feature>
<proteinExistence type="predicted"/>
<feature type="region of interest" description="Disordered" evidence="1">
    <location>
        <begin position="1"/>
        <end position="146"/>
    </location>
</feature>
<reference evidence="2" key="1">
    <citation type="submission" date="2020-05" db="EMBL/GenBank/DDBJ databases">
        <title>Mycena genomes resolve the evolution of fungal bioluminescence.</title>
        <authorList>
            <person name="Tsai I.J."/>
        </authorList>
    </citation>
    <scope>NUCLEOTIDE SEQUENCE</scope>
    <source>
        <strain evidence="2">160909Yilan</strain>
    </source>
</reference>
<feature type="compositionally biased region" description="Low complexity" evidence="1">
    <location>
        <begin position="120"/>
        <end position="135"/>
    </location>
</feature>
<feature type="compositionally biased region" description="Basic and acidic residues" evidence="1">
    <location>
        <begin position="38"/>
        <end position="53"/>
    </location>
</feature>
<evidence type="ECO:0000313" key="2">
    <source>
        <dbReference type="EMBL" id="KAF7355488.1"/>
    </source>
</evidence>
<protein>
    <submittedName>
        <fullName evidence="2">Uncharacterized protein</fullName>
    </submittedName>
</protein>
<dbReference type="Proteomes" id="UP000623467">
    <property type="component" value="Unassembled WGS sequence"/>
</dbReference>
<feature type="compositionally biased region" description="Basic and acidic residues" evidence="1">
    <location>
        <begin position="1"/>
        <end position="15"/>
    </location>
</feature>
<comment type="caution">
    <text evidence="2">The sequence shown here is derived from an EMBL/GenBank/DDBJ whole genome shotgun (WGS) entry which is preliminary data.</text>
</comment>
<dbReference type="EMBL" id="JACAZH010000011">
    <property type="protein sequence ID" value="KAF7355488.1"/>
    <property type="molecule type" value="Genomic_DNA"/>
</dbReference>
<dbReference type="AlphaFoldDB" id="A0A8H6Y733"/>
<sequence length="146" mass="16702">MKIEWASHFRSDGSRRRPPPSTMHGWLAKWRGTLSGNEELRSKGMREMRDARAYKQRKRSQPKPKRRTVDRRNTGSSALFGSLSPKPRPAARAPQYRSSSAHRAVARPPPRKSSQHSSRHSTPTTRRPTGSRQSSHPTPQRRHTGH</sequence>
<keyword evidence="3" id="KW-1185">Reference proteome</keyword>
<name>A0A8H6Y733_9AGAR</name>